<dbReference type="VEuPathDB" id="VectorBase:ASIC009720"/>
<keyword evidence="1" id="KW-0808">Transferase</keyword>
<reference evidence="2" key="2">
    <citation type="submission" date="2020-05" db="UniProtKB">
        <authorList>
            <consortium name="EnsemblMetazoa"/>
        </authorList>
    </citation>
    <scope>IDENTIFICATION</scope>
</reference>
<keyword evidence="3" id="KW-1185">Reference proteome</keyword>
<name>A0A084VV81_ANOSI</name>
<dbReference type="Proteomes" id="UP000030765">
    <property type="component" value="Unassembled WGS sequence"/>
</dbReference>
<dbReference type="EMBL" id="ATLV01017158">
    <property type="status" value="NOT_ANNOTATED_CDS"/>
    <property type="molecule type" value="Genomic_DNA"/>
</dbReference>
<dbReference type="EnsemblMetazoa" id="ASIC009720-RA">
    <property type="protein sequence ID" value="ASIC009720-PA"/>
    <property type="gene ID" value="ASIC009720"/>
</dbReference>
<protein>
    <submittedName>
        <fullName evidence="1 2">Putative thiosulfate sulfurtransferase</fullName>
    </submittedName>
</protein>
<evidence type="ECO:0000313" key="1">
    <source>
        <dbReference type="EMBL" id="KFB41875.1"/>
    </source>
</evidence>
<accession>A0A084VV81</accession>
<proteinExistence type="predicted"/>
<reference evidence="1 3" key="1">
    <citation type="journal article" date="2014" name="BMC Genomics">
        <title>Genome sequence of Anopheles sinensis provides insight into genetics basis of mosquito competence for malaria parasites.</title>
        <authorList>
            <person name="Zhou D."/>
            <person name="Zhang D."/>
            <person name="Ding G."/>
            <person name="Shi L."/>
            <person name="Hou Q."/>
            <person name="Ye Y."/>
            <person name="Xu Y."/>
            <person name="Zhou H."/>
            <person name="Xiong C."/>
            <person name="Li S."/>
            <person name="Yu J."/>
            <person name="Hong S."/>
            <person name="Yu X."/>
            <person name="Zou P."/>
            <person name="Chen C."/>
            <person name="Chang X."/>
            <person name="Wang W."/>
            <person name="Lv Y."/>
            <person name="Sun Y."/>
            <person name="Ma L."/>
            <person name="Shen B."/>
            <person name="Zhu C."/>
        </authorList>
    </citation>
    <scope>NUCLEOTIDE SEQUENCE [LARGE SCALE GENOMIC DNA]</scope>
</reference>
<dbReference type="EMBL" id="KE525157">
    <property type="protein sequence ID" value="KFB41875.1"/>
    <property type="molecule type" value="Genomic_DNA"/>
</dbReference>
<gene>
    <name evidence="1" type="ORF">ZHAS_00009720</name>
</gene>
<dbReference type="AlphaFoldDB" id="A0A084VV81"/>
<dbReference type="GO" id="GO:0016740">
    <property type="term" value="F:transferase activity"/>
    <property type="evidence" value="ECO:0007669"/>
    <property type="project" value="UniProtKB-KW"/>
</dbReference>
<evidence type="ECO:0000313" key="3">
    <source>
        <dbReference type="Proteomes" id="UP000030765"/>
    </source>
</evidence>
<organism evidence="1">
    <name type="scientific">Anopheles sinensis</name>
    <name type="common">Mosquito</name>
    <dbReference type="NCBI Taxonomy" id="74873"/>
    <lineage>
        <taxon>Eukaryota</taxon>
        <taxon>Metazoa</taxon>
        <taxon>Ecdysozoa</taxon>
        <taxon>Arthropoda</taxon>
        <taxon>Hexapoda</taxon>
        <taxon>Insecta</taxon>
        <taxon>Pterygota</taxon>
        <taxon>Neoptera</taxon>
        <taxon>Endopterygota</taxon>
        <taxon>Diptera</taxon>
        <taxon>Nematocera</taxon>
        <taxon>Culicoidea</taxon>
        <taxon>Culicidae</taxon>
        <taxon>Anophelinae</taxon>
        <taxon>Anopheles</taxon>
    </lineage>
</organism>
<evidence type="ECO:0000313" key="2">
    <source>
        <dbReference type="EnsemblMetazoa" id="ASIC009720-PA"/>
    </source>
</evidence>
<sequence length="141" mass="15561">MKVVDRQQSHKDFHIQTKFFEDPQHLDQLRLEQVYGVNSVPSEAPKATINCSTLLGGKMGGAKGDPGFNFTDAKQNHALTLPRVGRSDILDDIPEGQRESRKRHIPGTMFCTKTIIPNTAGLSREPNPLDILIPNPPIHGG</sequence>